<dbReference type="KEGG" id="bsto:C0V70_06960"/>
<dbReference type="EMBL" id="CP025704">
    <property type="protein sequence ID" value="AUN97852.1"/>
    <property type="molecule type" value="Genomic_DNA"/>
</dbReference>
<dbReference type="AlphaFoldDB" id="A0A2K9NQS6"/>
<dbReference type="SUPFAM" id="SSF53807">
    <property type="entry name" value="Helical backbone' metal receptor"/>
    <property type="match status" value="1"/>
</dbReference>
<dbReference type="Pfam" id="PF01497">
    <property type="entry name" value="Peripla_BP_2"/>
    <property type="match status" value="1"/>
</dbReference>
<gene>
    <name evidence="1" type="ORF">C0V70_06960</name>
</gene>
<evidence type="ECO:0000313" key="1">
    <source>
        <dbReference type="EMBL" id="AUN97852.1"/>
    </source>
</evidence>
<dbReference type="RefSeq" id="WP_102243145.1">
    <property type="nucleotide sequence ID" value="NZ_CP030035.1"/>
</dbReference>
<reference evidence="1 2" key="1">
    <citation type="submission" date="2018-01" db="EMBL/GenBank/DDBJ databases">
        <title>Complete genome sequence of Bacteriovorax stolpii DSM12778.</title>
        <authorList>
            <person name="Tang B."/>
            <person name="Chang J."/>
        </authorList>
    </citation>
    <scope>NUCLEOTIDE SEQUENCE [LARGE SCALE GENOMIC DNA]</scope>
    <source>
        <strain evidence="1 2">DSM 12778</strain>
    </source>
</reference>
<keyword evidence="2" id="KW-1185">Reference proteome</keyword>
<dbReference type="Proteomes" id="UP000235584">
    <property type="component" value="Chromosome"/>
</dbReference>
<dbReference type="PROSITE" id="PS50983">
    <property type="entry name" value="FE_B12_PBP"/>
    <property type="match status" value="1"/>
</dbReference>
<sequence length="266" mass="30172">MSNFRYNPERLICMTEESVEFLHAIGRSDLIAGVSVYAKRPAEVKQHPVISAFTHANLKKIQKIKPDLVIGFSDIQKDIARDLIAEGIDVYISNQRSLEEIFRYMWTLGHMVGEGAKTEAYLKTLEEKMAMGRAFAKTLKKRPKVYLEEWDEPQICGIRWFSELVSLCGGVDIFEARSLEGVKASERFVSNKEVAFHDPDIILASWCGKKVDIESIKNRPELINVSAVKNNAIFELEPEIFLQPGPALFVDGIDRIIDLFSSFNSK</sequence>
<proteinExistence type="predicted"/>
<organism evidence="1 2">
    <name type="scientific">Bacteriovorax stolpii</name>
    <name type="common">Bdellovibrio stolpii</name>
    <dbReference type="NCBI Taxonomy" id="960"/>
    <lineage>
        <taxon>Bacteria</taxon>
        <taxon>Pseudomonadati</taxon>
        <taxon>Bdellovibrionota</taxon>
        <taxon>Bacteriovoracia</taxon>
        <taxon>Bacteriovoracales</taxon>
        <taxon>Bacteriovoracaceae</taxon>
        <taxon>Bacteriovorax</taxon>
    </lineage>
</organism>
<dbReference type="OrthoDB" id="9775594at2"/>
<dbReference type="InterPro" id="IPR002491">
    <property type="entry name" value="ABC_transptr_periplasmic_BD"/>
</dbReference>
<evidence type="ECO:0000313" key="2">
    <source>
        <dbReference type="Proteomes" id="UP000235584"/>
    </source>
</evidence>
<accession>A0A2K9NQS6</accession>
<protein>
    <submittedName>
        <fullName evidence="1">Cobalamin-binding protein</fullName>
    </submittedName>
</protein>
<dbReference type="PANTHER" id="PTHR42860">
    <property type="entry name" value="VITAMIN B12-BINDING PROTEIN"/>
    <property type="match status" value="1"/>
</dbReference>
<dbReference type="PANTHER" id="PTHR42860:SF2">
    <property type="entry name" value="BLL4160 PROTEIN"/>
    <property type="match status" value="1"/>
</dbReference>
<dbReference type="Gene3D" id="3.40.50.1980">
    <property type="entry name" value="Nitrogenase molybdenum iron protein domain"/>
    <property type="match status" value="2"/>
</dbReference>
<dbReference type="InterPro" id="IPR051030">
    <property type="entry name" value="Vitamin_B12-ABC_binding"/>
</dbReference>
<name>A0A2K9NQS6_BACTC</name>